<keyword evidence="5 6" id="KW-0808">Transferase</keyword>
<feature type="binding site" evidence="5">
    <location>
        <position position="63"/>
    </location>
    <ligand>
        <name>FAD</name>
        <dbReference type="ChEBI" id="CHEBI:57692"/>
        <note>ligand shared between neighboring subunits</note>
    </ligand>
</feature>
<gene>
    <name evidence="5 6" type="primary">thyX</name>
    <name evidence="6" type="ORF">EFY87_10975</name>
</gene>
<proteinExistence type="inferred from homology"/>
<evidence type="ECO:0000313" key="7">
    <source>
        <dbReference type="Proteomes" id="UP000271678"/>
    </source>
</evidence>
<evidence type="ECO:0000256" key="5">
    <source>
        <dbReference type="HAMAP-Rule" id="MF_01408"/>
    </source>
</evidence>
<keyword evidence="4 5" id="KW-0274">FAD</keyword>
<feature type="binding site" evidence="5">
    <location>
        <begin position="86"/>
        <end position="88"/>
    </location>
    <ligand>
        <name>FAD</name>
        <dbReference type="ChEBI" id="CHEBI:57692"/>
        <note>ligand shared between neighboring subunits</note>
    </ligand>
</feature>
<feature type="binding site" evidence="5">
    <location>
        <begin position="83"/>
        <end position="86"/>
    </location>
    <ligand>
        <name>dUMP</name>
        <dbReference type="ChEBI" id="CHEBI:246422"/>
        <note>ligand shared between dimeric partners</note>
    </ligand>
</feature>
<dbReference type="PANTHER" id="PTHR34934:SF1">
    <property type="entry name" value="FLAVIN-DEPENDENT THYMIDYLATE SYNTHASE"/>
    <property type="match status" value="1"/>
</dbReference>
<dbReference type="Pfam" id="PF02511">
    <property type="entry name" value="Thy1"/>
    <property type="match status" value="1"/>
</dbReference>
<evidence type="ECO:0000256" key="4">
    <source>
        <dbReference type="ARBA" id="ARBA00022827"/>
    </source>
</evidence>
<evidence type="ECO:0000256" key="3">
    <source>
        <dbReference type="ARBA" id="ARBA00022727"/>
    </source>
</evidence>
<dbReference type="GO" id="GO:0050660">
    <property type="term" value="F:flavin adenine dinucleotide binding"/>
    <property type="evidence" value="ECO:0007669"/>
    <property type="project" value="UniProtKB-UniRule"/>
</dbReference>
<sequence>MPTKREPTFTSASTVELYRASANDLDVARAAWVSQDAAAHAKEAQEGRVEGLIRFLWRNRHTSPFEHGQFTFVVTTPIFVAREFMRHRTFSFNEISGRYTELPDRFYLPPADRPLRQEGKVGSYRFEPGDEQQVALVRETITESTRCAHAAYRRLLDAGIAREVARDVLPVNLMTSFWATTNPRNLMHFLGLRTAPDALHEIREVASQIEQHFAQQMPITHRVWREDLGARG</sequence>
<reference evidence="6 7" key="1">
    <citation type="submission" date="2018-11" db="EMBL/GenBank/DDBJ databases">
        <title>Draft genome of Simplicispira Flexivirga sp. BO-16.</title>
        <authorList>
            <person name="Im W.T."/>
        </authorList>
    </citation>
    <scope>NUCLEOTIDE SEQUENCE [LARGE SCALE GENOMIC DNA]</scope>
    <source>
        <strain evidence="6 7">BO-16</strain>
    </source>
</reference>
<dbReference type="PANTHER" id="PTHR34934">
    <property type="entry name" value="FLAVIN-DEPENDENT THYMIDYLATE SYNTHASE"/>
    <property type="match status" value="1"/>
</dbReference>
<comment type="function">
    <text evidence="5">Catalyzes the reductive methylation of 2'-deoxyuridine-5'-monophosphate (dUMP) to 2'-deoxythymidine-5'-monophosphate (dTMP) while utilizing 5,10-methylenetetrahydrofolate (mTHF) as the methyl donor, and NADPH and FADH(2) as the reductant.</text>
</comment>
<dbReference type="AlphaFoldDB" id="A0A3M9M8X1"/>
<dbReference type="SUPFAM" id="SSF69796">
    <property type="entry name" value="Thymidylate synthase-complementing protein Thy1"/>
    <property type="match status" value="1"/>
</dbReference>
<feature type="binding site" evidence="5">
    <location>
        <position position="94"/>
    </location>
    <ligand>
        <name>FAD</name>
        <dbReference type="ChEBI" id="CHEBI:57692"/>
        <note>ligand shared between neighboring subunits</note>
    </ligand>
</feature>
<feature type="active site" description="Involved in ionization of N3 of dUMP, leading to its activation" evidence="5">
    <location>
        <position position="193"/>
    </location>
</feature>
<protein>
    <recommendedName>
        <fullName evidence="5">Flavin-dependent thymidylate synthase</fullName>
        <shortName evidence="5">FDTS</shortName>
        <ecNumber evidence="5">2.1.1.148</ecNumber>
    </recommendedName>
    <alternativeName>
        <fullName evidence="5">FAD-dependent thymidylate synthase</fullName>
    </alternativeName>
    <alternativeName>
        <fullName evidence="5">Thymidylate synthase ThyX</fullName>
        <shortName evidence="5">TS</shortName>
        <shortName evidence="5">TSase</shortName>
    </alternativeName>
</protein>
<dbReference type="InterPro" id="IPR036098">
    <property type="entry name" value="Thymidylate_synthase_ThyX_sf"/>
</dbReference>
<comment type="cofactor">
    <cofactor evidence="5">
        <name>FAD</name>
        <dbReference type="ChEBI" id="CHEBI:57692"/>
    </cofactor>
    <text evidence="5">Binds 4 FAD per tetramer. Each FAD binding site is formed by three monomers.</text>
</comment>
<dbReference type="GO" id="GO:0032259">
    <property type="term" value="P:methylation"/>
    <property type="evidence" value="ECO:0007669"/>
    <property type="project" value="UniProtKB-KW"/>
</dbReference>
<feature type="binding site" evidence="5">
    <location>
        <begin position="182"/>
        <end position="184"/>
    </location>
    <ligand>
        <name>FAD</name>
        <dbReference type="ChEBI" id="CHEBI:57692"/>
        <note>ligand shared between neighboring subunits</note>
    </ligand>
</feature>
<keyword evidence="3 5" id="KW-0545">Nucleotide biosynthesis</keyword>
<name>A0A3M9M8X1_9MICO</name>
<dbReference type="HAMAP" id="MF_01408">
    <property type="entry name" value="ThyX"/>
    <property type="match status" value="1"/>
</dbReference>
<dbReference type="GO" id="GO:0006231">
    <property type="term" value="P:dTMP biosynthetic process"/>
    <property type="evidence" value="ECO:0007669"/>
    <property type="project" value="UniProtKB-UniRule"/>
</dbReference>
<dbReference type="GO" id="GO:0050797">
    <property type="term" value="F:thymidylate synthase (FAD) activity"/>
    <property type="evidence" value="ECO:0007669"/>
    <property type="project" value="UniProtKB-UniRule"/>
</dbReference>
<comment type="caution">
    <text evidence="6">The sequence shown here is derived from an EMBL/GenBank/DDBJ whole genome shotgun (WGS) entry which is preliminary data.</text>
</comment>
<feature type="binding site" evidence="5">
    <location>
        <position position="188"/>
    </location>
    <ligand>
        <name>FAD</name>
        <dbReference type="ChEBI" id="CHEBI:57692"/>
        <note>ligand shared between neighboring subunits</note>
    </ligand>
</feature>
<dbReference type="UniPathway" id="UPA00575"/>
<keyword evidence="2 5" id="KW-0285">Flavoprotein</keyword>
<comment type="pathway">
    <text evidence="5">Pyrimidine metabolism; dTTP biosynthesis.</text>
</comment>
<evidence type="ECO:0000256" key="2">
    <source>
        <dbReference type="ARBA" id="ARBA00022630"/>
    </source>
</evidence>
<feature type="binding site" description="in other chain" evidence="5">
    <location>
        <position position="166"/>
    </location>
    <ligand>
        <name>dUMP</name>
        <dbReference type="ChEBI" id="CHEBI:246422"/>
        <note>ligand shared between dimeric partners</note>
    </ligand>
</feature>
<organism evidence="6 7">
    <name type="scientific">Flexivirga caeni</name>
    <dbReference type="NCBI Taxonomy" id="2294115"/>
    <lineage>
        <taxon>Bacteria</taxon>
        <taxon>Bacillati</taxon>
        <taxon>Actinomycetota</taxon>
        <taxon>Actinomycetes</taxon>
        <taxon>Micrococcales</taxon>
        <taxon>Dermacoccaceae</taxon>
        <taxon>Flexivirga</taxon>
    </lineage>
</organism>
<dbReference type="Proteomes" id="UP000271678">
    <property type="component" value="Unassembled WGS sequence"/>
</dbReference>
<dbReference type="OrthoDB" id="9774464at2"/>
<dbReference type="Gene3D" id="3.30.1360.170">
    <property type="match status" value="1"/>
</dbReference>
<dbReference type="GO" id="GO:0070402">
    <property type="term" value="F:NADPH binding"/>
    <property type="evidence" value="ECO:0007669"/>
    <property type="project" value="TreeGrafter"/>
</dbReference>
<dbReference type="GO" id="GO:0004799">
    <property type="term" value="F:thymidylate synthase activity"/>
    <property type="evidence" value="ECO:0007669"/>
    <property type="project" value="TreeGrafter"/>
</dbReference>
<comment type="subunit">
    <text evidence="5">Homotetramer.</text>
</comment>
<comment type="similarity">
    <text evidence="5">Belongs to the thymidylate synthase ThyX family.</text>
</comment>
<comment type="catalytic activity">
    <reaction evidence="5">
        <text>dUMP + (6R)-5,10-methylene-5,6,7,8-tetrahydrofolate + NADPH + H(+) = dTMP + (6S)-5,6,7,8-tetrahydrofolate + NADP(+)</text>
        <dbReference type="Rhea" id="RHEA:29043"/>
        <dbReference type="ChEBI" id="CHEBI:15378"/>
        <dbReference type="ChEBI" id="CHEBI:15636"/>
        <dbReference type="ChEBI" id="CHEBI:57453"/>
        <dbReference type="ChEBI" id="CHEBI:57783"/>
        <dbReference type="ChEBI" id="CHEBI:58349"/>
        <dbReference type="ChEBI" id="CHEBI:63528"/>
        <dbReference type="ChEBI" id="CHEBI:246422"/>
        <dbReference type="EC" id="2.1.1.148"/>
    </reaction>
</comment>
<dbReference type="RefSeq" id="WP_123271513.1">
    <property type="nucleotide sequence ID" value="NZ_RJJQ01000010.1"/>
</dbReference>
<feature type="binding site" description="in other chain" evidence="5">
    <location>
        <begin position="94"/>
        <end position="98"/>
    </location>
    <ligand>
        <name>dUMP</name>
        <dbReference type="ChEBI" id="CHEBI:246422"/>
        <note>ligand shared between dimeric partners</note>
    </ligand>
</feature>
<dbReference type="EC" id="2.1.1.148" evidence="5"/>
<dbReference type="CDD" id="cd20175">
    <property type="entry name" value="ThyX"/>
    <property type="match status" value="1"/>
</dbReference>
<dbReference type="PROSITE" id="PS51331">
    <property type="entry name" value="THYX"/>
    <property type="match status" value="1"/>
</dbReference>
<dbReference type="NCBIfam" id="TIGR02170">
    <property type="entry name" value="thyX"/>
    <property type="match status" value="1"/>
</dbReference>
<keyword evidence="7" id="KW-1185">Reference proteome</keyword>
<evidence type="ECO:0000256" key="1">
    <source>
        <dbReference type="ARBA" id="ARBA00022603"/>
    </source>
</evidence>
<evidence type="ECO:0000313" key="6">
    <source>
        <dbReference type="EMBL" id="RNI21665.1"/>
    </source>
</evidence>
<keyword evidence="5" id="KW-0521">NADP</keyword>
<feature type="binding site" evidence="5">
    <location>
        <position position="193"/>
    </location>
    <ligand>
        <name>dUMP</name>
        <dbReference type="ChEBI" id="CHEBI:246422"/>
        <note>ligand shared between dimeric partners</note>
    </ligand>
</feature>
<dbReference type="EMBL" id="RJJQ01000010">
    <property type="protein sequence ID" value="RNI21665.1"/>
    <property type="molecule type" value="Genomic_DNA"/>
</dbReference>
<dbReference type="InterPro" id="IPR003669">
    <property type="entry name" value="Thymidylate_synthase_ThyX"/>
</dbReference>
<accession>A0A3M9M8X1</accession>
<keyword evidence="1 5" id="KW-0489">Methyltransferase</keyword>
<dbReference type="GO" id="GO:0006235">
    <property type="term" value="P:dTTP biosynthetic process"/>
    <property type="evidence" value="ECO:0007669"/>
    <property type="project" value="UniProtKB-UniRule"/>
</dbReference>